<dbReference type="PIRSF" id="PIRSF006324">
    <property type="entry name" value="LeuE"/>
    <property type="match status" value="1"/>
</dbReference>
<dbReference type="PANTHER" id="PTHR30086">
    <property type="entry name" value="ARGININE EXPORTER PROTEIN ARGO"/>
    <property type="match status" value="1"/>
</dbReference>
<feature type="transmembrane region" description="Helical" evidence="6">
    <location>
        <begin position="151"/>
        <end position="175"/>
    </location>
</feature>
<dbReference type="Proteomes" id="UP001179614">
    <property type="component" value="Chromosome"/>
</dbReference>
<evidence type="ECO:0000313" key="7">
    <source>
        <dbReference type="EMBL" id="WBL78505.1"/>
    </source>
</evidence>
<proteinExistence type="predicted"/>
<dbReference type="PANTHER" id="PTHR30086:SF20">
    <property type="entry name" value="ARGININE EXPORTER PROTEIN ARGO-RELATED"/>
    <property type="match status" value="1"/>
</dbReference>
<dbReference type="InterPro" id="IPR001123">
    <property type="entry name" value="LeuE-type"/>
</dbReference>
<feature type="transmembrane region" description="Helical" evidence="6">
    <location>
        <begin position="41"/>
        <end position="65"/>
    </location>
</feature>
<dbReference type="RefSeq" id="WP_270163776.1">
    <property type="nucleotide sequence ID" value="NZ_CP089391.1"/>
</dbReference>
<evidence type="ECO:0000256" key="3">
    <source>
        <dbReference type="ARBA" id="ARBA00022692"/>
    </source>
</evidence>
<feature type="transmembrane region" description="Helical" evidence="6">
    <location>
        <begin position="187"/>
        <end position="205"/>
    </location>
</feature>
<keyword evidence="4 6" id="KW-1133">Transmembrane helix</keyword>
<keyword evidence="8" id="KW-1185">Reference proteome</keyword>
<evidence type="ECO:0000256" key="1">
    <source>
        <dbReference type="ARBA" id="ARBA00004651"/>
    </source>
</evidence>
<evidence type="ECO:0000313" key="8">
    <source>
        <dbReference type="Proteomes" id="UP001179614"/>
    </source>
</evidence>
<sequence length="211" mass="22616">MSDLDALLAFALTSLVIEITPGPNMTYLAALSLSRGMRTGFAAVAGIALGLMTYGVIAAFGLAAAIDHSPLLYGLLRWSGVAYLLWLAWEAWSGREDIAPDKAGDGDGRPWPAFRRGLITNLLNPKAAVFYVAVLPEFVRAEAGSVVRQTLILSIVYVIIATLIHTTIVTLAGSLQSTIDVANNRKTVRRIFALALVAIALWFAFTTGRPN</sequence>
<accession>A0ABY7MNL8</accession>
<evidence type="ECO:0000256" key="5">
    <source>
        <dbReference type="ARBA" id="ARBA00023136"/>
    </source>
</evidence>
<evidence type="ECO:0000256" key="4">
    <source>
        <dbReference type="ARBA" id="ARBA00022989"/>
    </source>
</evidence>
<keyword evidence="2" id="KW-1003">Cell membrane</keyword>
<gene>
    <name evidence="7" type="ORF">I3J27_37165</name>
</gene>
<evidence type="ECO:0000256" key="2">
    <source>
        <dbReference type="ARBA" id="ARBA00022475"/>
    </source>
</evidence>
<organism evidence="7 8">
    <name type="scientific">Bradyrhizobium xenonodulans</name>
    <dbReference type="NCBI Taxonomy" id="2736875"/>
    <lineage>
        <taxon>Bacteria</taxon>
        <taxon>Pseudomonadati</taxon>
        <taxon>Pseudomonadota</taxon>
        <taxon>Alphaproteobacteria</taxon>
        <taxon>Hyphomicrobiales</taxon>
        <taxon>Nitrobacteraceae</taxon>
        <taxon>Bradyrhizobium</taxon>
    </lineage>
</organism>
<keyword evidence="3 6" id="KW-0812">Transmembrane</keyword>
<keyword evidence="5 6" id="KW-0472">Membrane</keyword>
<name>A0ABY7MNL8_9BRAD</name>
<reference evidence="7" key="1">
    <citation type="submission" date="2021-12" db="EMBL/GenBank/DDBJ databases">
        <title>Bradyrhizobium xenonodulans sp. nov.</title>
        <authorList>
            <person name="Claassens R."/>
            <person name="Venter S.N."/>
            <person name="Beukes C.W."/>
            <person name="Stepkowski T."/>
            <person name="Steenkamp E.T."/>
        </authorList>
    </citation>
    <scope>NUCLEOTIDE SEQUENCE</scope>
    <source>
        <strain evidence="7">14AB</strain>
    </source>
</reference>
<dbReference type="Pfam" id="PF01810">
    <property type="entry name" value="LysE"/>
    <property type="match status" value="1"/>
</dbReference>
<feature type="transmembrane region" description="Helical" evidence="6">
    <location>
        <begin position="71"/>
        <end position="89"/>
    </location>
</feature>
<protein>
    <submittedName>
        <fullName evidence="7">LysE family translocator</fullName>
    </submittedName>
</protein>
<feature type="transmembrane region" description="Helical" evidence="6">
    <location>
        <begin position="6"/>
        <end position="29"/>
    </location>
</feature>
<evidence type="ECO:0000256" key="6">
    <source>
        <dbReference type="SAM" id="Phobius"/>
    </source>
</evidence>
<comment type="subcellular location">
    <subcellularLocation>
        <location evidence="1">Cell membrane</location>
        <topology evidence="1">Multi-pass membrane protein</topology>
    </subcellularLocation>
</comment>
<dbReference type="EMBL" id="CP089391">
    <property type="protein sequence ID" value="WBL78505.1"/>
    <property type="molecule type" value="Genomic_DNA"/>
</dbReference>